<dbReference type="Gene3D" id="3.40.710.10">
    <property type="entry name" value="DD-peptidase/beta-lactamase superfamily"/>
    <property type="match status" value="1"/>
</dbReference>
<dbReference type="PANTHER" id="PTHR46825:SF9">
    <property type="entry name" value="BETA-LACTAMASE-RELATED DOMAIN-CONTAINING PROTEIN"/>
    <property type="match status" value="1"/>
</dbReference>
<reference evidence="3" key="1">
    <citation type="journal article" date="2019" name="Int. J. Syst. Evol. Microbiol.">
        <title>The Global Catalogue of Microorganisms (GCM) 10K type strain sequencing project: providing services to taxonomists for standard genome sequencing and annotation.</title>
        <authorList>
            <consortium name="The Broad Institute Genomics Platform"/>
            <consortium name="The Broad Institute Genome Sequencing Center for Infectious Disease"/>
            <person name="Wu L."/>
            <person name="Ma J."/>
        </authorList>
    </citation>
    <scope>NUCLEOTIDE SEQUENCE [LARGE SCALE GENOMIC DNA]</scope>
    <source>
        <strain evidence="3">JCM 12140</strain>
    </source>
</reference>
<proteinExistence type="predicted"/>
<dbReference type="PANTHER" id="PTHR46825">
    <property type="entry name" value="D-ALANYL-D-ALANINE-CARBOXYPEPTIDASE/ENDOPEPTIDASE AMPH"/>
    <property type="match status" value="1"/>
</dbReference>
<organism evidence="2 3">
    <name type="scientific">Curtobacterium herbarum</name>
    <dbReference type="NCBI Taxonomy" id="150122"/>
    <lineage>
        <taxon>Bacteria</taxon>
        <taxon>Bacillati</taxon>
        <taxon>Actinomycetota</taxon>
        <taxon>Actinomycetes</taxon>
        <taxon>Micrococcales</taxon>
        <taxon>Microbacteriaceae</taxon>
        <taxon>Curtobacterium</taxon>
    </lineage>
</organism>
<dbReference type="EMBL" id="BAAAJX010000002">
    <property type="protein sequence ID" value="GAA1492246.1"/>
    <property type="molecule type" value="Genomic_DNA"/>
</dbReference>
<name>A0ABP4K0G0_9MICO</name>
<evidence type="ECO:0000313" key="3">
    <source>
        <dbReference type="Proteomes" id="UP001501742"/>
    </source>
</evidence>
<dbReference type="InterPro" id="IPR001466">
    <property type="entry name" value="Beta-lactam-related"/>
</dbReference>
<evidence type="ECO:0000259" key="1">
    <source>
        <dbReference type="Pfam" id="PF00144"/>
    </source>
</evidence>
<dbReference type="InterPro" id="IPR012338">
    <property type="entry name" value="Beta-lactam/transpept-like"/>
</dbReference>
<feature type="domain" description="Beta-lactamase-related" evidence="1">
    <location>
        <begin position="30"/>
        <end position="350"/>
    </location>
</feature>
<protein>
    <recommendedName>
        <fullName evidence="1">Beta-lactamase-related domain-containing protein</fullName>
    </recommendedName>
</protein>
<dbReference type="SUPFAM" id="SSF56601">
    <property type="entry name" value="beta-lactamase/transpeptidase-like"/>
    <property type="match status" value="1"/>
</dbReference>
<keyword evidence="3" id="KW-1185">Reference proteome</keyword>
<evidence type="ECO:0000313" key="2">
    <source>
        <dbReference type="EMBL" id="GAA1492246.1"/>
    </source>
</evidence>
<sequence>MPHATSVAHARLSGMEKRAAYESVLPYAREWIAYKVWQLRLPGVQVAVGFEGQELFADAFGYADVEAGRRLTNSDLFRIASHSKTFTATALLQLADQGALRLDDTVGTFVPALVEAGSPIADATVRELMEMGAGVVRDGADGDHWALAHPFPDADELVALVVAGGAKVPVGSAFNYSNLGYGLLGLVIAAVTGTSYADHVRTAITEPLGLTGTGAEFDPAREDEYVVGYTGLHTARTRQRVPHVTTGALAAATGFHGTASDLVRYFSAHVPGRGSLLSDHAKRLAQRKAWSALDSDPAARGYGAGFIVDRINGREVRGHSGGFPGQITQSVFDPASSLVVSVLTSSATGPATMLAYGIVHLLDAAADEHAPGTPVPADVDTDRYTGRFTTFEGITDIARVGDRLLAIDPTQPVPTESPVRLEVVDADTLRMASGNRFGSIDEDIVFTRDDSGGIVSVRGDSGMTQRPWSVPAESPEVAAALV</sequence>
<accession>A0ABP4K0G0</accession>
<dbReference type="InterPro" id="IPR050491">
    <property type="entry name" value="AmpC-like"/>
</dbReference>
<dbReference type="Pfam" id="PF00144">
    <property type="entry name" value="Beta-lactamase"/>
    <property type="match status" value="1"/>
</dbReference>
<comment type="caution">
    <text evidence="2">The sequence shown here is derived from an EMBL/GenBank/DDBJ whole genome shotgun (WGS) entry which is preliminary data.</text>
</comment>
<gene>
    <name evidence="2" type="ORF">GCM10009627_05920</name>
</gene>
<dbReference type="Proteomes" id="UP001501742">
    <property type="component" value="Unassembled WGS sequence"/>
</dbReference>